<feature type="compositionally biased region" description="Basic residues" evidence="1">
    <location>
        <begin position="424"/>
        <end position="433"/>
    </location>
</feature>
<evidence type="ECO:0000313" key="2">
    <source>
        <dbReference type="EMBL" id="KAF2837056.1"/>
    </source>
</evidence>
<dbReference type="OrthoDB" id="3940204at2759"/>
<evidence type="ECO:0000256" key="1">
    <source>
        <dbReference type="SAM" id="MobiDB-lite"/>
    </source>
</evidence>
<name>A0A9P4VL33_9PEZI</name>
<feature type="compositionally biased region" description="Basic and acidic residues" evidence="1">
    <location>
        <begin position="389"/>
        <end position="405"/>
    </location>
</feature>
<comment type="caution">
    <text evidence="2">The sequence shown here is derived from an EMBL/GenBank/DDBJ whole genome shotgun (WGS) entry which is preliminary data.</text>
</comment>
<dbReference type="EMBL" id="MU006101">
    <property type="protein sequence ID" value="KAF2837056.1"/>
    <property type="molecule type" value="Genomic_DNA"/>
</dbReference>
<dbReference type="AlphaFoldDB" id="A0A9P4VL33"/>
<feature type="compositionally biased region" description="Basic residues" evidence="1">
    <location>
        <begin position="275"/>
        <end position="284"/>
    </location>
</feature>
<feature type="region of interest" description="Disordered" evidence="1">
    <location>
        <begin position="274"/>
        <end position="433"/>
    </location>
</feature>
<sequence length="433" mass="48053">MATKRFPNPRSSFGHSDEEGFGSLPPPLFQETSYIIPGSAEDRKSKEKRDDEGDLWKAAWDEIWYKKMAPFFSFGETHYMRNYLSHQVTNDLAKFAKELPEPPTEFGHATTSRFTLPPANDLTLSVKKLRDPTISYPTSIKLDDPKLETLFAKHIARALAPLPPPKVPKATALRGKTLKETADNRPCQSSANSIHELVTKDAENDLNRSQSVVTEPSTNDSADEPIEEISTPSLRSSRYGTTTEARKWSAENAANAEAQLLHEQLEAQVKSIAKGSKKSPALRKTHVEIQNPRFRPLTAKIKLPPPPKGRSRKSTTPVNALITPPTTTSPRTKTPHAKQPTTPVTHHHRRGSVSLKDYIPPSTPKAPKRKRVSSGEKPYVPPASEVSPTEEHVAGKRKRTEEVAKGFKVRRATRDEDGLVLNPVKKKTSGQAS</sequence>
<dbReference type="Proteomes" id="UP000799429">
    <property type="component" value="Unassembled WGS sequence"/>
</dbReference>
<gene>
    <name evidence="2" type="ORF">M501DRAFT_1018456</name>
</gene>
<organism evidence="2 3">
    <name type="scientific">Patellaria atrata CBS 101060</name>
    <dbReference type="NCBI Taxonomy" id="1346257"/>
    <lineage>
        <taxon>Eukaryota</taxon>
        <taxon>Fungi</taxon>
        <taxon>Dikarya</taxon>
        <taxon>Ascomycota</taxon>
        <taxon>Pezizomycotina</taxon>
        <taxon>Dothideomycetes</taxon>
        <taxon>Dothideomycetes incertae sedis</taxon>
        <taxon>Patellariales</taxon>
        <taxon>Patellariaceae</taxon>
        <taxon>Patellaria</taxon>
    </lineage>
</organism>
<accession>A0A9P4VL33</accession>
<protein>
    <submittedName>
        <fullName evidence="2">Uncharacterized protein</fullName>
    </submittedName>
</protein>
<reference evidence="2" key="1">
    <citation type="journal article" date="2020" name="Stud. Mycol.">
        <title>101 Dothideomycetes genomes: a test case for predicting lifestyles and emergence of pathogens.</title>
        <authorList>
            <person name="Haridas S."/>
            <person name="Albert R."/>
            <person name="Binder M."/>
            <person name="Bloem J."/>
            <person name="Labutti K."/>
            <person name="Salamov A."/>
            <person name="Andreopoulos B."/>
            <person name="Baker S."/>
            <person name="Barry K."/>
            <person name="Bills G."/>
            <person name="Bluhm B."/>
            <person name="Cannon C."/>
            <person name="Castanera R."/>
            <person name="Culley D."/>
            <person name="Daum C."/>
            <person name="Ezra D."/>
            <person name="Gonzalez J."/>
            <person name="Henrissat B."/>
            <person name="Kuo A."/>
            <person name="Liang C."/>
            <person name="Lipzen A."/>
            <person name="Lutzoni F."/>
            <person name="Magnuson J."/>
            <person name="Mondo S."/>
            <person name="Nolan M."/>
            <person name="Ohm R."/>
            <person name="Pangilinan J."/>
            <person name="Park H.-J."/>
            <person name="Ramirez L."/>
            <person name="Alfaro M."/>
            <person name="Sun H."/>
            <person name="Tritt A."/>
            <person name="Yoshinaga Y."/>
            <person name="Zwiers L.-H."/>
            <person name="Turgeon B."/>
            <person name="Goodwin S."/>
            <person name="Spatafora J."/>
            <person name="Crous P."/>
            <person name="Grigoriev I."/>
        </authorList>
    </citation>
    <scope>NUCLEOTIDE SEQUENCE</scope>
    <source>
        <strain evidence="2">CBS 101060</strain>
    </source>
</reference>
<feature type="region of interest" description="Disordered" evidence="1">
    <location>
        <begin position="198"/>
        <end position="238"/>
    </location>
</feature>
<feature type="region of interest" description="Disordered" evidence="1">
    <location>
        <begin position="1"/>
        <end position="29"/>
    </location>
</feature>
<keyword evidence="3" id="KW-1185">Reference proteome</keyword>
<proteinExistence type="predicted"/>
<feature type="compositionally biased region" description="Low complexity" evidence="1">
    <location>
        <begin position="323"/>
        <end position="332"/>
    </location>
</feature>
<feature type="compositionally biased region" description="Polar residues" evidence="1">
    <location>
        <begin position="207"/>
        <end position="220"/>
    </location>
</feature>
<evidence type="ECO:0000313" key="3">
    <source>
        <dbReference type="Proteomes" id="UP000799429"/>
    </source>
</evidence>